<organism evidence="2">
    <name type="scientific">uncultured Microvirga sp</name>
    <dbReference type="NCBI Taxonomy" id="412392"/>
    <lineage>
        <taxon>Bacteria</taxon>
        <taxon>Pseudomonadati</taxon>
        <taxon>Pseudomonadota</taxon>
        <taxon>Alphaproteobacteria</taxon>
        <taxon>Hyphomicrobiales</taxon>
        <taxon>Methylobacteriaceae</taxon>
        <taxon>Microvirga</taxon>
        <taxon>environmental samples</taxon>
    </lineage>
</organism>
<feature type="region of interest" description="Disordered" evidence="1">
    <location>
        <begin position="1"/>
        <end position="34"/>
    </location>
</feature>
<gene>
    <name evidence="2" type="ORF">AVDCRST_MAG90-3303</name>
</gene>
<accession>A0A6J4MUS3</accession>
<proteinExistence type="predicted"/>
<dbReference type="EMBL" id="CADCUC010000706">
    <property type="protein sequence ID" value="CAA9365073.1"/>
    <property type="molecule type" value="Genomic_DNA"/>
</dbReference>
<evidence type="ECO:0000313" key="2">
    <source>
        <dbReference type="EMBL" id="CAA9365073.1"/>
    </source>
</evidence>
<sequence length="34" mass="3666">DGFRRRAGRPGARRYPGLSQDRLPGRTAAAGRAV</sequence>
<reference evidence="2" key="1">
    <citation type="submission" date="2020-02" db="EMBL/GenBank/DDBJ databases">
        <authorList>
            <person name="Meier V. D."/>
        </authorList>
    </citation>
    <scope>NUCLEOTIDE SEQUENCE</scope>
    <source>
        <strain evidence="2">AVDCRST_MAG90</strain>
    </source>
</reference>
<protein>
    <submittedName>
        <fullName evidence="2">Uncharacterized protein</fullName>
    </submittedName>
</protein>
<name>A0A6J4MUS3_9HYPH</name>
<dbReference type="AlphaFoldDB" id="A0A6J4MUS3"/>
<feature type="non-terminal residue" evidence="2">
    <location>
        <position position="34"/>
    </location>
</feature>
<feature type="compositionally biased region" description="Basic residues" evidence="1">
    <location>
        <begin position="1"/>
        <end position="12"/>
    </location>
</feature>
<feature type="non-terminal residue" evidence="2">
    <location>
        <position position="1"/>
    </location>
</feature>
<evidence type="ECO:0000256" key="1">
    <source>
        <dbReference type="SAM" id="MobiDB-lite"/>
    </source>
</evidence>